<feature type="coiled-coil region" evidence="1">
    <location>
        <begin position="77"/>
        <end position="104"/>
    </location>
</feature>
<dbReference type="Proteomes" id="UP000076154">
    <property type="component" value="Unassembled WGS sequence"/>
</dbReference>
<comment type="caution">
    <text evidence="3">The sequence shown here is derived from an EMBL/GenBank/DDBJ whole genome shotgun (WGS) entry which is preliminary data.</text>
</comment>
<evidence type="ECO:0000313" key="4">
    <source>
        <dbReference type="Proteomes" id="UP000076154"/>
    </source>
</evidence>
<dbReference type="AlphaFoldDB" id="A0A369KFN6"/>
<feature type="region of interest" description="Disordered" evidence="2">
    <location>
        <begin position="1"/>
        <end position="32"/>
    </location>
</feature>
<protein>
    <submittedName>
        <fullName evidence="3">Uncharacterized protein</fullName>
    </submittedName>
</protein>
<dbReference type="OrthoDB" id="3069577at2759"/>
<evidence type="ECO:0000256" key="1">
    <source>
        <dbReference type="SAM" id="Coils"/>
    </source>
</evidence>
<name>A0A369KFN6_HYPMA</name>
<keyword evidence="1" id="KW-0175">Coiled coil</keyword>
<evidence type="ECO:0000313" key="3">
    <source>
        <dbReference type="EMBL" id="RDB29716.1"/>
    </source>
</evidence>
<evidence type="ECO:0000256" key="2">
    <source>
        <dbReference type="SAM" id="MobiDB-lite"/>
    </source>
</evidence>
<gene>
    <name evidence="3" type="ORF">Hypma_014146</name>
</gene>
<accession>A0A369KFN6</accession>
<dbReference type="EMBL" id="LUEZ02000009">
    <property type="protein sequence ID" value="RDB29716.1"/>
    <property type="molecule type" value="Genomic_DNA"/>
</dbReference>
<feature type="coiled-coil region" evidence="1">
    <location>
        <begin position="219"/>
        <end position="253"/>
    </location>
</feature>
<proteinExistence type="predicted"/>
<organism evidence="3 4">
    <name type="scientific">Hypsizygus marmoreus</name>
    <name type="common">White beech mushroom</name>
    <name type="synonym">Agaricus marmoreus</name>
    <dbReference type="NCBI Taxonomy" id="39966"/>
    <lineage>
        <taxon>Eukaryota</taxon>
        <taxon>Fungi</taxon>
        <taxon>Dikarya</taxon>
        <taxon>Basidiomycota</taxon>
        <taxon>Agaricomycotina</taxon>
        <taxon>Agaricomycetes</taxon>
        <taxon>Agaricomycetidae</taxon>
        <taxon>Agaricales</taxon>
        <taxon>Tricholomatineae</taxon>
        <taxon>Lyophyllaceae</taxon>
        <taxon>Hypsizygus</taxon>
    </lineage>
</organism>
<dbReference type="InParanoid" id="A0A369KFN6"/>
<reference evidence="3" key="1">
    <citation type="submission" date="2018-04" db="EMBL/GenBank/DDBJ databases">
        <title>Whole genome sequencing of Hypsizygus marmoreus.</title>
        <authorList>
            <person name="Choi I.-G."/>
            <person name="Min B."/>
            <person name="Kim J.-G."/>
            <person name="Kim S."/>
            <person name="Oh Y.-L."/>
            <person name="Kong W.-S."/>
            <person name="Park H."/>
            <person name="Jeong J."/>
            <person name="Song E.-S."/>
        </authorList>
    </citation>
    <scope>NUCLEOTIDE SEQUENCE [LARGE SCALE GENOMIC DNA]</scope>
    <source>
        <strain evidence="3">51987-8</strain>
    </source>
</reference>
<sequence>MSTSAPPSNPPSQPNSQPGSKPGTPPPRASSAIMTGTDCLVALFEEEQERMRATQKQKLLEFESRFRKFRAIATEGHTKVALRVKELEAELGRVKEELANAKEKGKLKERSTLPEGVGAVKEQEGGSTMVNGINASRPAEEVGKINPDSDIVSQFEFDREALQLVNQVFDLHGKNLKTPQGASDAVDSSSLINGQEVLQVPNEFIPILAEYLRHHKQALRDWEMKHHSAETQRESLQRKLDAAFITIAHMQEENVRLSEQLVLKDHARPGVVRAIDAHAEKPYLPPRKKSK</sequence>
<keyword evidence="4" id="KW-1185">Reference proteome</keyword>